<keyword evidence="3" id="KW-1185">Reference proteome</keyword>
<reference evidence="2 3" key="1">
    <citation type="submission" date="2015-02" db="EMBL/GenBank/DDBJ databases">
        <authorList>
            <person name="Ju K.-S."/>
            <person name="Doroghazi J.R."/>
            <person name="Metcalf W."/>
        </authorList>
    </citation>
    <scope>NUCLEOTIDE SEQUENCE [LARGE SCALE GENOMIC DNA]</scope>
    <source>
        <strain evidence="2 3">ATCC 31215</strain>
    </source>
</reference>
<accession>A0A0F2T7F9</accession>
<dbReference type="NCBIfam" id="TIGR01764">
    <property type="entry name" value="excise"/>
    <property type="match status" value="1"/>
</dbReference>
<protein>
    <submittedName>
        <fullName evidence="2">Excisionase</fullName>
    </submittedName>
</protein>
<dbReference type="InterPro" id="IPR041657">
    <property type="entry name" value="HTH_17"/>
</dbReference>
<dbReference type="PATRIC" id="fig|359131.3.peg.1308"/>
<organism evidence="2 3">
    <name type="scientific">Streptomyces rubellomurinus (strain ATCC 31215)</name>
    <dbReference type="NCBI Taxonomy" id="359131"/>
    <lineage>
        <taxon>Bacteria</taxon>
        <taxon>Bacillati</taxon>
        <taxon>Actinomycetota</taxon>
        <taxon>Actinomycetes</taxon>
        <taxon>Kitasatosporales</taxon>
        <taxon>Streptomycetaceae</taxon>
        <taxon>Streptomyces</taxon>
    </lineage>
</organism>
<dbReference type="Pfam" id="PF12728">
    <property type="entry name" value="HTH_17"/>
    <property type="match status" value="1"/>
</dbReference>
<evidence type="ECO:0000313" key="2">
    <source>
        <dbReference type="EMBL" id="KJS58265.1"/>
    </source>
</evidence>
<sequence>MAPHEQLLLTIPDVMAQLQLGRSTVYDLIRTCRLPSVTIGRSRRVPAAAVRTFVAELAEVAA</sequence>
<dbReference type="InterPro" id="IPR010093">
    <property type="entry name" value="SinI_DNA-bd"/>
</dbReference>
<dbReference type="GO" id="GO:0003677">
    <property type="term" value="F:DNA binding"/>
    <property type="evidence" value="ECO:0007669"/>
    <property type="project" value="InterPro"/>
</dbReference>
<name>A0A0F2T7F9_STRR3</name>
<dbReference type="RefSeq" id="WP_045704533.1">
    <property type="nucleotide sequence ID" value="NZ_JZKH01000125.1"/>
</dbReference>
<dbReference type="EMBL" id="JZKH01000125">
    <property type="protein sequence ID" value="KJS58265.1"/>
    <property type="molecule type" value="Genomic_DNA"/>
</dbReference>
<evidence type="ECO:0000259" key="1">
    <source>
        <dbReference type="Pfam" id="PF12728"/>
    </source>
</evidence>
<evidence type="ECO:0000313" key="3">
    <source>
        <dbReference type="Proteomes" id="UP000033699"/>
    </source>
</evidence>
<proteinExistence type="predicted"/>
<comment type="caution">
    <text evidence="2">The sequence shown here is derived from an EMBL/GenBank/DDBJ whole genome shotgun (WGS) entry which is preliminary data.</text>
</comment>
<dbReference type="OrthoDB" id="3789542at2"/>
<dbReference type="Proteomes" id="UP000033699">
    <property type="component" value="Unassembled WGS sequence"/>
</dbReference>
<dbReference type="AlphaFoldDB" id="A0A0F2T7F9"/>
<feature type="domain" description="Helix-turn-helix" evidence="1">
    <location>
        <begin position="8"/>
        <end position="56"/>
    </location>
</feature>
<gene>
    <name evidence="2" type="ORF">VM95_34485</name>
</gene>